<feature type="compositionally biased region" description="Polar residues" evidence="1">
    <location>
        <begin position="7"/>
        <end position="29"/>
    </location>
</feature>
<reference evidence="2 3" key="1">
    <citation type="journal article" date="2013" name="PLoS ONE">
        <title>Lactobacillus paracasei comparative genomics: towards species pan-genome definition and exploitation of diversity.</title>
        <authorList>
            <person name="Smokvina T."/>
            <person name="Wels M."/>
            <person name="Polka J."/>
            <person name="Chervaux C."/>
            <person name="Brisse S."/>
            <person name="Boekhorst J."/>
            <person name="van Hylckama Vlieg J.E."/>
            <person name="Siezen R.J."/>
        </authorList>
    </citation>
    <scope>NUCLEOTIDE SEQUENCE [LARGE SCALE GENOMIC DNA]</scope>
    <source>
        <strain evidence="2 3">Lpp126</strain>
    </source>
</reference>
<evidence type="ECO:0000256" key="1">
    <source>
        <dbReference type="SAM" id="MobiDB-lite"/>
    </source>
</evidence>
<dbReference type="Proteomes" id="UP000014243">
    <property type="component" value="Unassembled WGS sequence"/>
</dbReference>
<evidence type="ECO:0000313" key="2">
    <source>
        <dbReference type="EMBL" id="EPC82170.1"/>
    </source>
</evidence>
<feature type="region of interest" description="Disordered" evidence="1">
    <location>
        <begin position="1"/>
        <end position="29"/>
    </location>
</feature>
<comment type="caution">
    <text evidence="2">The sequence shown here is derived from an EMBL/GenBank/DDBJ whole genome shotgun (WGS) entry which is preliminary data.</text>
</comment>
<proteinExistence type="predicted"/>
<dbReference type="EMBL" id="ANKC01000347">
    <property type="protein sequence ID" value="EPC82170.1"/>
    <property type="molecule type" value="Genomic_DNA"/>
</dbReference>
<dbReference type="AlphaFoldDB" id="S2RXP0"/>
<sequence length="29" mass="3125">MELTRPGTGSSEMKLNTTSGNIQLKDSND</sequence>
<accession>S2RXP0</accession>
<evidence type="ECO:0000313" key="3">
    <source>
        <dbReference type="Proteomes" id="UP000014243"/>
    </source>
</evidence>
<name>S2RXP0_LACPA</name>
<protein>
    <submittedName>
        <fullName evidence="2">PspC domain-containing protein</fullName>
    </submittedName>
</protein>
<gene>
    <name evidence="2" type="ORF">Lpp126_05185</name>
</gene>
<organism evidence="2 3">
    <name type="scientific">Lacticaseibacillus paracasei subsp. paracasei Lpp126</name>
    <dbReference type="NCBI Taxonomy" id="1256206"/>
    <lineage>
        <taxon>Bacteria</taxon>
        <taxon>Bacillati</taxon>
        <taxon>Bacillota</taxon>
        <taxon>Bacilli</taxon>
        <taxon>Lactobacillales</taxon>
        <taxon>Lactobacillaceae</taxon>
        <taxon>Lacticaseibacillus</taxon>
    </lineage>
</organism>